<dbReference type="AlphaFoldDB" id="A0A926N7P6"/>
<keyword evidence="3" id="KW-1185">Reference proteome</keyword>
<accession>A0A926N7P6</accession>
<keyword evidence="1" id="KW-0472">Membrane</keyword>
<organism evidence="2 3">
    <name type="scientific">Polycladospora coralii</name>
    <dbReference type="NCBI Taxonomy" id="2771432"/>
    <lineage>
        <taxon>Bacteria</taxon>
        <taxon>Bacillati</taxon>
        <taxon>Bacillota</taxon>
        <taxon>Bacilli</taxon>
        <taxon>Bacillales</taxon>
        <taxon>Thermoactinomycetaceae</taxon>
        <taxon>Polycladospora</taxon>
    </lineage>
</organism>
<sequence length="120" mass="13849">MMETIGEFLYSLLAGIGKLLLVAVIVWMIGLIILLFRELFRAGDLNIRTYLYKVWKMLLVCNEFIAYGSLIVGPIMAYRTEGDERLGYIMLSISGLILSVIYIYIRKRVKGIDLFKFNQK</sequence>
<reference evidence="2" key="1">
    <citation type="submission" date="2020-09" db="EMBL/GenBank/DDBJ databases">
        <title>A novel bacterium of genus Hazenella, isolated from South China Sea.</title>
        <authorList>
            <person name="Huang H."/>
            <person name="Mo K."/>
            <person name="Hu Y."/>
        </authorList>
    </citation>
    <scope>NUCLEOTIDE SEQUENCE</scope>
    <source>
        <strain evidence="2">IB182357</strain>
    </source>
</reference>
<dbReference type="Proteomes" id="UP000661691">
    <property type="component" value="Unassembled WGS sequence"/>
</dbReference>
<dbReference type="EMBL" id="JACXAH010000002">
    <property type="protein sequence ID" value="MBD1371033.1"/>
    <property type="molecule type" value="Genomic_DNA"/>
</dbReference>
<feature type="transmembrane region" description="Helical" evidence="1">
    <location>
        <begin position="86"/>
        <end position="105"/>
    </location>
</feature>
<comment type="caution">
    <text evidence="2">The sequence shown here is derived from an EMBL/GenBank/DDBJ whole genome shotgun (WGS) entry which is preliminary data.</text>
</comment>
<dbReference type="RefSeq" id="WP_191141328.1">
    <property type="nucleotide sequence ID" value="NZ_JACXAH010000002.1"/>
</dbReference>
<evidence type="ECO:0000313" key="3">
    <source>
        <dbReference type="Proteomes" id="UP000661691"/>
    </source>
</evidence>
<keyword evidence="1" id="KW-0812">Transmembrane</keyword>
<evidence type="ECO:0000256" key="1">
    <source>
        <dbReference type="SAM" id="Phobius"/>
    </source>
</evidence>
<name>A0A926N7P6_9BACL</name>
<keyword evidence="1" id="KW-1133">Transmembrane helix</keyword>
<feature type="transmembrane region" description="Helical" evidence="1">
    <location>
        <begin position="57"/>
        <end position="80"/>
    </location>
</feature>
<evidence type="ECO:0000313" key="2">
    <source>
        <dbReference type="EMBL" id="MBD1371033.1"/>
    </source>
</evidence>
<gene>
    <name evidence="2" type="ORF">IC620_01490</name>
</gene>
<proteinExistence type="predicted"/>
<protein>
    <submittedName>
        <fullName evidence="2">Uncharacterized protein</fullName>
    </submittedName>
</protein>
<feature type="transmembrane region" description="Helical" evidence="1">
    <location>
        <begin position="12"/>
        <end position="36"/>
    </location>
</feature>